<keyword evidence="2 3" id="KW-0040">ANK repeat</keyword>
<dbReference type="OrthoDB" id="7464126at2759"/>
<dbReference type="Gene3D" id="1.25.40.20">
    <property type="entry name" value="Ankyrin repeat-containing domain"/>
    <property type="match status" value="3"/>
</dbReference>
<dbReference type="InterPro" id="IPR036770">
    <property type="entry name" value="Ankyrin_rpt-contain_sf"/>
</dbReference>
<feature type="repeat" description="ANK" evidence="3">
    <location>
        <begin position="659"/>
        <end position="691"/>
    </location>
</feature>
<proteinExistence type="predicted"/>
<feature type="repeat" description="ANK" evidence="3">
    <location>
        <begin position="692"/>
        <end position="724"/>
    </location>
</feature>
<dbReference type="PRINTS" id="PR01415">
    <property type="entry name" value="ANKYRIN"/>
</dbReference>
<dbReference type="PROSITE" id="PS50088">
    <property type="entry name" value="ANK_REPEAT"/>
    <property type="match status" value="5"/>
</dbReference>
<dbReference type="SUPFAM" id="SSF48403">
    <property type="entry name" value="Ankyrin repeat"/>
    <property type="match status" value="1"/>
</dbReference>
<gene>
    <name evidence="5" type="ORF">DFH94DRAFT_655887</name>
</gene>
<dbReference type="PROSITE" id="PS50297">
    <property type="entry name" value="ANK_REP_REGION"/>
    <property type="match status" value="3"/>
</dbReference>
<evidence type="ECO:0000313" key="6">
    <source>
        <dbReference type="Proteomes" id="UP000759537"/>
    </source>
</evidence>
<feature type="repeat" description="ANK" evidence="3">
    <location>
        <begin position="584"/>
        <end position="616"/>
    </location>
</feature>
<dbReference type="PANTHER" id="PTHR24198">
    <property type="entry name" value="ANKYRIN REPEAT AND PROTEIN KINASE DOMAIN-CONTAINING PROTEIN"/>
    <property type="match status" value="1"/>
</dbReference>
<sequence>MKKVMNDGEASVDHLRDTLKIMQQLASDQNKSKRDNLYKDIFKWLSPPDPWKNHNLACKSRHHESASWFIQGDTFKEWKTSEATGSLLWAHGKPGAGKSIFCSTIIEDIDSMRKAGLASLAFFYFDFREDQKKDLRGLLSSLLVQLCRQSDSYYEMLSEFYSKHDKGSRHPSDDALVGCLKDLLKLPGLAPVYLIVDALDECPDTSAIPSPRAEVLNLLEELINSRFSNLRICVTSRPEIDIKGVLDPLVFRSVSLHDRSEQKRDIEEYIKSTINTHPKNRRWKAEHKQLVIDVLTKKADGMFRWVYCQVVYICGCIPARIQHALADLPDTLDGTYERTLREINKADWEFAHRLFQFVAVASRPLRVEELAELLAYDFKAGPIPKFHEGWRLENPTDAVLSTCSSLLAIVDGYVYPFEEVKLIQFSHFSVKEYLTSTRLAEATDIIPRRYHVSMTPAHTLVAQACFGILLHLDKDVVTRDSLEKWPLAQYAAKHWADHTRFEGVSQNVEDCLRKLFDPRKPHLAVCVWIHNPDTRSWLRNEQGDSPSSLLGTPLHYAALWGFQSIVEFLVTEHSQNVHSRYFIHDETPLDLASSYGHLTAVHLLIERGADVAAQNEHGETSLHLALTVTSFRMALKPGQVEVARMLIERGADVVAQNKDGDAPLHLASRNGQVEVACMLIERGADVAAQNKDGFTSLHMASRNGEVEVARMLIERGADVAAQNKDRETALHLASRPDLSIFQQQGLTEVSLLLLEHGADVNAKNKYGLSPFHLASQCWLDGDRRQHILRLYGGMMDPGYGTGELEKVSPQMCITGALETGVHECEQPLDG</sequence>
<dbReference type="InterPro" id="IPR027417">
    <property type="entry name" value="P-loop_NTPase"/>
</dbReference>
<dbReference type="Gene3D" id="3.40.50.300">
    <property type="entry name" value="P-loop containing nucleotide triphosphate hydrolases"/>
    <property type="match status" value="1"/>
</dbReference>
<keyword evidence="1" id="KW-0677">Repeat</keyword>
<keyword evidence="6" id="KW-1185">Reference proteome</keyword>
<feature type="repeat" description="ANK" evidence="3">
    <location>
        <begin position="725"/>
        <end position="765"/>
    </location>
</feature>
<feature type="domain" description="Nephrocystin 3-like N-terminal" evidence="4">
    <location>
        <begin position="65"/>
        <end position="237"/>
    </location>
</feature>
<dbReference type="InterPro" id="IPR056884">
    <property type="entry name" value="NPHP3-like_N"/>
</dbReference>
<dbReference type="PANTHER" id="PTHR24198:SF165">
    <property type="entry name" value="ANKYRIN REPEAT-CONTAINING PROTEIN-RELATED"/>
    <property type="match status" value="1"/>
</dbReference>
<dbReference type="InterPro" id="IPR002110">
    <property type="entry name" value="Ankyrin_rpt"/>
</dbReference>
<reference evidence="5" key="2">
    <citation type="journal article" date="2020" name="Nat. Commun.">
        <title>Large-scale genome sequencing of mycorrhizal fungi provides insights into the early evolution of symbiotic traits.</title>
        <authorList>
            <person name="Miyauchi S."/>
            <person name="Kiss E."/>
            <person name="Kuo A."/>
            <person name="Drula E."/>
            <person name="Kohler A."/>
            <person name="Sanchez-Garcia M."/>
            <person name="Morin E."/>
            <person name="Andreopoulos B."/>
            <person name="Barry K.W."/>
            <person name="Bonito G."/>
            <person name="Buee M."/>
            <person name="Carver A."/>
            <person name="Chen C."/>
            <person name="Cichocki N."/>
            <person name="Clum A."/>
            <person name="Culley D."/>
            <person name="Crous P.W."/>
            <person name="Fauchery L."/>
            <person name="Girlanda M."/>
            <person name="Hayes R.D."/>
            <person name="Keri Z."/>
            <person name="LaButti K."/>
            <person name="Lipzen A."/>
            <person name="Lombard V."/>
            <person name="Magnuson J."/>
            <person name="Maillard F."/>
            <person name="Murat C."/>
            <person name="Nolan M."/>
            <person name="Ohm R.A."/>
            <person name="Pangilinan J."/>
            <person name="Pereira M.F."/>
            <person name="Perotto S."/>
            <person name="Peter M."/>
            <person name="Pfister S."/>
            <person name="Riley R."/>
            <person name="Sitrit Y."/>
            <person name="Stielow J.B."/>
            <person name="Szollosi G."/>
            <person name="Zifcakova L."/>
            <person name="Stursova M."/>
            <person name="Spatafora J.W."/>
            <person name="Tedersoo L."/>
            <person name="Vaario L.M."/>
            <person name="Yamada A."/>
            <person name="Yan M."/>
            <person name="Wang P."/>
            <person name="Xu J."/>
            <person name="Bruns T."/>
            <person name="Baldrian P."/>
            <person name="Vilgalys R."/>
            <person name="Dunand C."/>
            <person name="Henrissat B."/>
            <person name="Grigoriev I.V."/>
            <person name="Hibbett D."/>
            <person name="Nagy L.G."/>
            <person name="Martin F.M."/>
        </authorList>
    </citation>
    <scope>NUCLEOTIDE SEQUENCE</scope>
    <source>
        <strain evidence="5">Prilba</strain>
    </source>
</reference>
<dbReference type="SUPFAM" id="SSF52540">
    <property type="entry name" value="P-loop containing nucleoside triphosphate hydrolases"/>
    <property type="match status" value="1"/>
</dbReference>
<reference evidence="5" key="1">
    <citation type="submission" date="2019-10" db="EMBL/GenBank/DDBJ databases">
        <authorList>
            <consortium name="DOE Joint Genome Institute"/>
            <person name="Kuo A."/>
            <person name="Miyauchi S."/>
            <person name="Kiss E."/>
            <person name="Drula E."/>
            <person name="Kohler A."/>
            <person name="Sanchez-Garcia M."/>
            <person name="Andreopoulos B."/>
            <person name="Barry K.W."/>
            <person name="Bonito G."/>
            <person name="Buee M."/>
            <person name="Carver A."/>
            <person name="Chen C."/>
            <person name="Cichocki N."/>
            <person name="Clum A."/>
            <person name="Culley D."/>
            <person name="Crous P.W."/>
            <person name="Fauchery L."/>
            <person name="Girlanda M."/>
            <person name="Hayes R."/>
            <person name="Keri Z."/>
            <person name="LaButti K."/>
            <person name="Lipzen A."/>
            <person name="Lombard V."/>
            <person name="Magnuson J."/>
            <person name="Maillard F."/>
            <person name="Morin E."/>
            <person name="Murat C."/>
            <person name="Nolan M."/>
            <person name="Ohm R."/>
            <person name="Pangilinan J."/>
            <person name="Pereira M."/>
            <person name="Perotto S."/>
            <person name="Peter M."/>
            <person name="Riley R."/>
            <person name="Sitrit Y."/>
            <person name="Stielow B."/>
            <person name="Szollosi G."/>
            <person name="Zifcakova L."/>
            <person name="Stursova M."/>
            <person name="Spatafora J.W."/>
            <person name="Tedersoo L."/>
            <person name="Vaario L.-M."/>
            <person name="Yamada A."/>
            <person name="Yan M."/>
            <person name="Wang P."/>
            <person name="Xu J."/>
            <person name="Bruns T."/>
            <person name="Baldrian P."/>
            <person name="Vilgalys R."/>
            <person name="Henrissat B."/>
            <person name="Grigoriev I.V."/>
            <person name="Hibbett D."/>
            <person name="Nagy L.G."/>
            <person name="Martin F.M."/>
        </authorList>
    </citation>
    <scope>NUCLEOTIDE SEQUENCE</scope>
    <source>
        <strain evidence="5">Prilba</strain>
    </source>
</reference>
<dbReference type="Pfam" id="PF24883">
    <property type="entry name" value="NPHP3_N"/>
    <property type="match status" value="1"/>
</dbReference>
<evidence type="ECO:0000256" key="3">
    <source>
        <dbReference type="PROSITE-ProRule" id="PRU00023"/>
    </source>
</evidence>
<evidence type="ECO:0000313" key="5">
    <source>
        <dbReference type="EMBL" id="KAF8471608.1"/>
    </source>
</evidence>
<evidence type="ECO:0000259" key="4">
    <source>
        <dbReference type="Pfam" id="PF24883"/>
    </source>
</evidence>
<dbReference type="Proteomes" id="UP000759537">
    <property type="component" value="Unassembled WGS sequence"/>
</dbReference>
<dbReference type="AlphaFoldDB" id="A0A9P5JYC3"/>
<evidence type="ECO:0000256" key="2">
    <source>
        <dbReference type="ARBA" id="ARBA00023043"/>
    </source>
</evidence>
<accession>A0A9P5JYC3</accession>
<dbReference type="EMBL" id="WHVB01000022">
    <property type="protein sequence ID" value="KAF8471608.1"/>
    <property type="molecule type" value="Genomic_DNA"/>
</dbReference>
<name>A0A9P5JYC3_9AGAM</name>
<dbReference type="SMART" id="SM00248">
    <property type="entry name" value="ANK"/>
    <property type="match status" value="6"/>
</dbReference>
<feature type="repeat" description="ANK" evidence="3">
    <location>
        <begin position="617"/>
        <end position="658"/>
    </location>
</feature>
<organism evidence="5 6">
    <name type="scientific">Russula ochroleuca</name>
    <dbReference type="NCBI Taxonomy" id="152965"/>
    <lineage>
        <taxon>Eukaryota</taxon>
        <taxon>Fungi</taxon>
        <taxon>Dikarya</taxon>
        <taxon>Basidiomycota</taxon>
        <taxon>Agaricomycotina</taxon>
        <taxon>Agaricomycetes</taxon>
        <taxon>Russulales</taxon>
        <taxon>Russulaceae</taxon>
        <taxon>Russula</taxon>
    </lineage>
</organism>
<comment type="caution">
    <text evidence="5">The sequence shown here is derived from an EMBL/GenBank/DDBJ whole genome shotgun (WGS) entry which is preliminary data.</text>
</comment>
<evidence type="ECO:0000256" key="1">
    <source>
        <dbReference type="ARBA" id="ARBA00022737"/>
    </source>
</evidence>
<dbReference type="Pfam" id="PF00023">
    <property type="entry name" value="Ank"/>
    <property type="match status" value="1"/>
</dbReference>
<dbReference type="Pfam" id="PF12796">
    <property type="entry name" value="Ank_2"/>
    <property type="match status" value="2"/>
</dbReference>
<protein>
    <recommendedName>
        <fullName evidence="4">Nephrocystin 3-like N-terminal domain-containing protein</fullName>
    </recommendedName>
</protein>